<dbReference type="InterPro" id="IPR021851">
    <property type="entry name" value="DUF3455"/>
</dbReference>
<feature type="signal peptide" evidence="2">
    <location>
        <begin position="1"/>
        <end position="17"/>
    </location>
</feature>
<dbReference type="PANTHER" id="PTHR35567:SF3">
    <property type="entry name" value="MALATE DEHYDROGENASE"/>
    <property type="match status" value="1"/>
</dbReference>
<evidence type="ECO:0000313" key="3">
    <source>
        <dbReference type="EMBL" id="KAF0321324.1"/>
    </source>
</evidence>
<protein>
    <submittedName>
        <fullName evidence="3">Malate dehydrogenase</fullName>
    </submittedName>
</protein>
<keyword evidence="2" id="KW-0732">Signal</keyword>
<dbReference type="PANTHER" id="PTHR35567">
    <property type="entry name" value="MALATE DEHYDROGENASE (AFU_ORTHOLOGUE AFUA_2G13800)"/>
    <property type="match status" value="1"/>
</dbReference>
<dbReference type="AlphaFoldDB" id="A0A8H3ZIQ9"/>
<feature type="chain" id="PRO_5034407960" evidence="2">
    <location>
        <begin position="18"/>
        <end position="251"/>
    </location>
</feature>
<dbReference type="Pfam" id="PF11937">
    <property type="entry name" value="DUF3455"/>
    <property type="match status" value="1"/>
</dbReference>
<name>A0A8H3ZIQ9_9PEZI</name>
<accession>A0A8H3ZIQ9</accession>
<sequence>MLAKTFVLLATLALASAGPVPRPGGCATSPAKPTLPTNGNGVELPAPADDLVLKHIVLGHGIQNYTCTSTNATAISATATGALAALYDAMSLYPTQGPPGLSIDAFNSLTTNAVWGAKLPLTSDGVSKFGASSASPFPTPGADLEMPGLKALPFIGVHFFDATGVPTFKVGEDIFAGGKLNGTKAPTAADVGPEKTGAVDWLRLGDKGASKGITSIYRVVTAGGVAHACTTPGASDSVPYAAYYWMYGPKA</sequence>
<feature type="region of interest" description="Disordered" evidence="1">
    <location>
        <begin position="20"/>
        <end position="42"/>
    </location>
</feature>
<keyword evidence="4" id="KW-1185">Reference proteome</keyword>
<proteinExistence type="predicted"/>
<dbReference type="Proteomes" id="UP000434172">
    <property type="component" value="Unassembled WGS sequence"/>
</dbReference>
<comment type="caution">
    <text evidence="3">The sequence shown here is derived from an EMBL/GenBank/DDBJ whole genome shotgun (WGS) entry which is preliminary data.</text>
</comment>
<evidence type="ECO:0000256" key="2">
    <source>
        <dbReference type="SAM" id="SignalP"/>
    </source>
</evidence>
<dbReference type="OrthoDB" id="1859733at2759"/>
<gene>
    <name evidence="3" type="ORF">GQ607_011527</name>
</gene>
<organism evidence="3 4">
    <name type="scientific">Colletotrichum asianum</name>
    <dbReference type="NCBI Taxonomy" id="702518"/>
    <lineage>
        <taxon>Eukaryota</taxon>
        <taxon>Fungi</taxon>
        <taxon>Dikarya</taxon>
        <taxon>Ascomycota</taxon>
        <taxon>Pezizomycotina</taxon>
        <taxon>Sordariomycetes</taxon>
        <taxon>Hypocreomycetidae</taxon>
        <taxon>Glomerellales</taxon>
        <taxon>Glomerellaceae</taxon>
        <taxon>Colletotrichum</taxon>
        <taxon>Colletotrichum gloeosporioides species complex</taxon>
    </lineage>
</organism>
<reference evidence="3 4" key="1">
    <citation type="submission" date="2019-12" db="EMBL/GenBank/DDBJ databases">
        <title>A genome sequence resource for the geographically widespread anthracnose pathogen Colletotrichum asianum.</title>
        <authorList>
            <person name="Meng Y."/>
        </authorList>
    </citation>
    <scope>NUCLEOTIDE SEQUENCE [LARGE SCALE GENOMIC DNA]</scope>
    <source>
        <strain evidence="3 4">ICMP 18580</strain>
    </source>
</reference>
<dbReference type="EMBL" id="WOWK01000073">
    <property type="protein sequence ID" value="KAF0321324.1"/>
    <property type="molecule type" value="Genomic_DNA"/>
</dbReference>
<evidence type="ECO:0000256" key="1">
    <source>
        <dbReference type="SAM" id="MobiDB-lite"/>
    </source>
</evidence>
<evidence type="ECO:0000313" key="4">
    <source>
        <dbReference type="Proteomes" id="UP000434172"/>
    </source>
</evidence>